<feature type="transmembrane region" description="Helical" evidence="1">
    <location>
        <begin position="48"/>
        <end position="69"/>
    </location>
</feature>
<evidence type="ECO:0000313" key="2">
    <source>
        <dbReference type="EMBL" id="AAW25602.1"/>
    </source>
</evidence>
<reference evidence="2" key="2">
    <citation type="journal article" date="2006" name="PLoS Pathog.">
        <title>New perspectives on host-parasite interplay by comparative transcriptomic and proteomic analyses of Schistosoma japonicum.</title>
        <authorList>
            <person name="Liu F."/>
            <person name="Lu J."/>
            <person name="Hu W."/>
            <person name="Wang S.Y."/>
            <person name="Cui S.J."/>
            <person name="Chi M."/>
            <person name="Yan Q."/>
            <person name="Wang X.R."/>
            <person name="Song H.D."/>
            <person name="Xu X.N."/>
            <person name="Wang J.J."/>
            <person name="Zhang X.L."/>
            <person name="Zhang X."/>
            <person name="Wang Z.Q."/>
            <person name="Xue C.L."/>
            <person name="Brindley P.J."/>
            <person name="McManus D.P."/>
            <person name="Yang P.Y."/>
            <person name="Feng Z."/>
            <person name="Chen Z."/>
            <person name="Han Z.G."/>
        </authorList>
    </citation>
    <scope>NUCLEOTIDE SEQUENCE</scope>
</reference>
<feature type="transmembrane region" description="Helical" evidence="1">
    <location>
        <begin position="90"/>
        <end position="114"/>
    </location>
</feature>
<keyword evidence="1" id="KW-1133">Transmembrane helix</keyword>
<accession>Q5DF04</accession>
<proteinExistence type="evidence at transcript level"/>
<keyword evidence="1" id="KW-0812">Transmembrane</keyword>
<reference evidence="2" key="1">
    <citation type="submission" date="2004-11" db="EMBL/GenBank/DDBJ databases">
        <title>The full-length cDNA sequences of Schistosoma japonicum genes.</title>
        <authorList>
            <person name="Han Z."/>
        </authorList>
    </citation>
    <scope>NUCLEOTIDE SEQUENCE</scope>
</reference>
<organism evidence="2">
    <name type="scientific">Schistosoma japonicum</name>
    <name type="common">Blood fluke</name>
    <dbReference type="NCBI Taxonomy" id="6182"/>
    <lineage>
        <taxon>Eukaryota</taxon>
        <taxon>Metazoa</taxon>
        <taxon>Spiralia</taxon>
        <taxon>Lophotrochozoa</taxon>
        <taxon>Platyhelminthes</taxon>
        <taxon>Trematoda</taxon>
        <taxon>Digenea</taxon>
        <taxon>Strigeidida</taxon>
        <taxon>Schistosomatoidea</taxon>
        <taxon>Schistosomatidae</taxon>
        <taxon>Schistosoma</taxon>
    </lineage>
</organism>
<dbReference type="AlphaFoldDB" id="Q5DF04"/>
<protein>
    <submittedName>
        <fullName evidence="2">SJCHGC06588 protein</fullName>
    </submittedName>
</protein>
<sequence>MISFHLTTSFICILIIMKAPIFLSTIEYILLVHYYSILLNLAVKLTSMLNFVCNCLHFVTYPLLFYPFNNNNKLISSLPISLSICCRASLLLLSSLLKSLSSLLLLLLLTTFLYCAP</sequence>
<evidence type="ECO:0000256" key="1">
    <source>
        <dbReference type="SAM" id="Phobius"/>
    </source>
</evidence>
<feature type="transmembrane region" description="Helical" evidence="1">
    <location>
        <begin position="12"/>
        <end position="36"/>
    </location>
</feature>
<keyword evidence="1" id="KW-0472">Membrane</keyword>
<name>Q5DF04_SCHJA</name>
<dbReference type="EMBL" id="AY813870">
    <property type="protein sequence ID" value="AAW25602.1"/>
    <property type="molecule type" value="mRNA"/>
</dbReference>